<evidence type="ECO:0000256" key="3">
    <source>
        <dbReference type="ARBA" id="ARBA00022643"/>
    </source>
</evidence>
<feature type="binding site" evidence="7">
    <location>
        <position position="157"/>
    </location>
    <ligand>
        <name>dimethylallyl phosphate</name>
        <dbReference type="ChEBI" id="CHEBI:88052"/>
    </ligand>
</feature>
<reference evidence="10" key="1">
    <citation type="submission" date="2019-03" db="EMBL/GenBank/DDBJ databases">
        <title>Weissella sp. 26KH-42 Genome sequencing.</title>
        <authorList>
            <person name="Heo J."/>
            <person name="Kim S.-J."/>
            <person name="Kim J.-S."/>
            <person name="Hong S.-B."/>
            <person name="Kwon S.-W."/>
        </authorList>
    </citation>
    <scope>NUCLEOTIDE SEQUENCE [LARGE SCALE GENOMIC DNA]</scope>
    <source>
        <strain evidence="10">26KH-42</strain>
    </source>
</reference>
<keyword evidence="2 7" id="KW-0285">Flavoprotein</keyword>
<evidence type="ECO:0000256" key="1">
    <source>
        <dbReference type="ARBA" id="ARBA00022602"/>
    </source>
</evidence>
<sequence>MVLEKRKIIIGVTGASGSVYAVDLLRKLKQIPEIEVHGVMSPWAAKNLQLEADISLNEVKELFDVSYNHRDMGAAIASGSFLTEAMVIIPASMKTVASVSYGFSDNLISRAADVMLKEHRKLIMVPRETPLSTLHLENLTKLAHLGVQIIPPMPAFYNHPKTIQEIVEHQTMKILDALEIQHDFGKRWGGE</sequence>
<accession>A0A4P6YTL3</accession>
<dbReference type="AlphaFoldDB" id="A0A4P6YTL3"/>
<keyword evidence="1 7" id="KW-0637">Prenyltransferase</keyword>
<dbReference type="RefSeq" id="WP_133363076.1">
    <property type="nucleotide sequence ID" value="NZ_CP037940.1"/>
</dbReference>
<dbReference type="NCBIfam" id="TIGR00421">
    <property type="entry name" value="ubiX_pad"/>
    <property type="match status" value="1"/>
</dbReference>
<feature type="binding site" evidence="7">
    <location>
        <position position="41"/>
    </location>
    <ligand>
        <name>FMN</name>
        <dbReference type="ChEBI" id="CHEBI:58210"/>
    </ligand>
</feature>
<dbReference type="Gene3D" id="3.40.50.1950">
    <property type="entry name" value="Flavin prenyltransferase-like"/>
    <property type="match status" value="1"/>
</dbReference>
<evidence type="ECO:0000313" key="9">
    <source>
        <dbReference type="EMBL" id="QBO35997.1"/>
    </source>
</evidence>
<dbReference type="HAMAP" id="MF_01984">
    <property type="entry name" value="ubiX_pad"/>
    <property type="match status" value="1"/>
</dbReference>
<keyword evidence="3 7" id="KW-0288">FMN</keyword>
<comment type="similarity">
    <text evidence="6 7">Belongs to the UbiX/PAD1 family.</text>
</comment>
<dbReference type="Proteomes" id="UP000292886">
    <property type="component" value="Chromosome"/>
</dbReference>
<dbReference type="SUPFAM" id="SSF52507">
    <property type="entry name" value="Homo-oligomeric flavin-containing Cys decarboxylases, HFCD"/>
    <property type="match status" value="1"/>
</dbReference>
<dbReference type="InterPro" id="IPR036551">
    <property type="entry name" value="Flavin_trans-like"/>
</dbReference>
<evidence type="ECO:0000259" key="8">
    <source>
        <dbReference type="Pfam" id="PF02441"/>
    </source>
</evidence>
<gene>
    <name evidence="7" type="primary">ubiX</name>
    <name evidence="9" type="ORF">EQG49_05745</name>
</gene>
<feature type="binding site" evidence="7">
    <location>
        <begin position="92"/>
        <end position="95"/>
    </location>
    <ligand>
        <name>FMN</name>
        <dbReference type="ChEBI" id="CHEBI:58210"/>
    </ligand>
</feature>
<dbReference type="EC" id="2.5.1.129" evidence="7"/>
<comment type="function">
    <text evidence="7">Flavin prenyltransferase that catalyzes the synthesis of the prenylated FMN cofactor (prenyl-FMN) for 4-hydroxy-3-polyprenylbenzoic acid decarboxylase UbiD. The prenyltransferase is metal-independent and links a dimethylallyl moiety from dimethylallyl monophosphate (DMAP) to the flavin N5 and C6 atoms of FMN.</text>
</comment>
<evidence type="ECO:0000256" key="4">
    <source>
        <dbReference type="ARBA" id="ARBA00022679"/>
    </source>
</evidence>
<dbReference type="InterPro" id="IPR004507">
    <property type="entry name" value="UbiX-like"/>
</dbReference>
<feature type="binding site" evidence="7">
    <location>
        <position position="173"/>
    </location>
    <ligand>
        <name>dimethylallyl phosphate</name>
        <dbReference type="ChEBI" id="CHEBI:88052"/>
    </ligand>
</feature>
<dbReference type="NCBIfam" id="NF004685">
    <property type="entry name" value="PRK06029.1"/>
    <property type="match status" value="1"/>
</dbReference>
<evidence type="ECO:0000256" key="5">
    <source>
        <dbReference type="ARBA" id="ARBA00050612"/>
    </source>
</evidence>
<feature type="binding site" evidence="7">
    <location>
        <position position="127"/>
    </location>
    <ligand>
        <name>FMN</name>
        <dbReference type="ChEBI" id="CHEBI:58210"/>
    </ligand>
</feature>
<dbReference type="PANTHER" id="PTHR43374">
    <property type="entry name" value="FLAVIN PRENYLTRANSFERASE"/>
    <property type="match status" value="1"/>
</dbReference>
<dbReference type="KEGG" id="wei:EQG49_05745"/>
<comment type="caution">
    <text evidence="7">Lacks conserved residue(s) required for the propagation of feature annotation.</text>
</comment>
<dbReference type="InterPro" id="IPR003382">
    <property type="entry name" value="Flavoprotein"/>
</dbReference>
<proteinExistence type="inferred from homology"/>
<evidence type="ECO:0000256" key="7">
    <source>
        <dbReference type="HAMAP-Rule" id="MF_01984"/>
    </source>
</evidence>
<evidence type="ECO:0000256" key="2">
    <source>
        <dbReference type="ARBA" id="ARBA00022630"/>
    </source>
</evidence>
<dbReference type="PANTHER" id="PTHR43374:SF1">
    <property type="entry name" value="FLAVIN PRENYLTRANSFERASE PAD1, MITOCHONDRIAL"/>
    <property type="match status" value="1"/>
</dbReference>
<dbReference type="GO" id="GO:0016831">
    <property type="term" value="F:carboxy-lyase activity"/>
    <property type="evidence" value="ECO:0007669"/>
    <property type="project" value="TreeGrafter"/>
</dbReference>
<keyword evidence="4 7" id="KW-0808">Transferase</keyword>
<keyword evidence="10" id="KW-1185">Reference proteome</keyword>
<evidence type="ECO:0000313" key="10">
    <source>
        <dbReference type="Proteomes" id="UP000292886"/>
    </source>
</evidence>
<feature type="binding site" evidence="7">
    <location>
        <begin position="14"/>
        <end position="16"/>
    </location>
    <ligand>
        <name>FMN</name>
        <dbReference type="ChEBI" id="CHEBI:58210"/>
    </ligand>
</feature>
<comment type="catalytic activity">
    <reaction evidence="5 7">
        <text>dimethylallyl phosphate + FMNH2 = prenylated FMNH2 + phosphate</text>
        <dbReference type="Rhea" id="RHEA:37743"/>
        <dbReference type="ChEBI" id="CHEBI:43474"/>
        <dbReference type="ChEBI" id="CHEBI:57618"/>
        <dbReference type="ChEBI" id="CHEBI:87467"/>
        <dbReference type="ChEBI" id="CHEBI:88052"/>
        <dbReference type="EC" id="2.5.1.129"/>
    </reaction>
</comment>
<dbReference type="GO" id="GO:0106141">
    <property type="term" value="F:flavin prenyltransferase activity"/>
    <property type="evidence" value="ECO:0007669"/>
    <property type="project" value="UniProtKB-EC"/>
</dbReference>
<dbReference type="EMBL" id="CP037940">
    <property type="protein sequence ID" value="QBO35997.1"/>
    <property type="molecule type" value="Genomic_DNA"/>
</dbReference>
<protein>
    <recommendedName>
        <fullName evidence="7">Flavin prenyltransferase UbiX</fullName>
        <ecNumber evidence="7">2.5.1.129</ecNumber>
    </recommendedName>
</protein>
<dbReference type="OrthoDB" id="9781577at2"/>
<dbReference type="Pfam" id="PF02441">
    <property type="entry name" value="Flavoprotein"/>
    <property type="match status" value="1"/>
</dbReference>
<dbReference type="FunFam" id="3.40.50.1950:FF:000001">
    <property type="entry name" value="Flavin prenyltransferase UbiX"/>
    <property type="match status" value="1"/>
</dbReference>
<feature type="domain" description="Flavoprotein" evidence="8">
    <location>
        <begin position="7"/>
        <end position="173"/>
    </location>
</feature>
<name>A0A4P6YTL3_9LACO</name>
<evidence type="ECO:0000256" key="6">
    <source>
        <dbReference type="ARBA" id="ARBA00060793"/>
    </source>
</evidence>
<organism evidence="9 10">
    <name type="scientific">Periweissella cryptocerci</name>
    <dbReference type="NCBI Taxonomy" id="2506420"/>
    <lineage>
        <taxon>Bacteria</taxon>
        <taxon>Bacillati</taxon>
        <taxon>Bacillota</taxon>
        <taxon>Bacilli</taxon>
        <taxon>Lactobacillales</taxon>
        <taxon>Lactobacillaceae</taxon>
        <taxon>Periweissella</taxon>
    </lineage>
</organism>